<evidence type="ECO:0000313" key="1">
    <source>
        <dbReference type="EMBL" id="EPE24842.1"/>
    </source>
</evidence>
<dbReference type="HOGENOM" id="CLU_2184230_0_0_1"/>
<keyword evidence="2" id="KW-1185">Reference proteome</keyword>
<sequence length="109" mass="12591">MEYGSKNKLTWEMQKTIYNDDGEDDEGWDEFAAVRNYVDTMVQKRLRIRATKKKSEETMGAVEGSTVVDTGGVPAATKPMELWSLFLASMDKRRHSIFDSIEERQSTRY</sequence>
<dbReference type="AlphaFoldDB" id="S3CEE5"/>
<dbReference type="Proteomes" id="UP000016922">
    <property type="component" value="Unassembled WGS sequence"/>
</dbReference>
<reference evidence="1 2" key="1">
    <citation type="journal article" date="2013" name="BMC Genomics">
        <title>Genomics-driven discovery of the pneumocandin biosynthetic gene cluster in the fungus Glarea lozoyensis.</title>
        <authorList>
            <person name="Chen L."/>
            <person name="Yue Q."/>
            <person name="Zhang X."/>
            <person name="Xiang M."/>
            <person name="Wang C."/>
            <person name="Li S."/>
            <person name="Che Y."/>
            <person name="Ortiz-Lopez F.J."/>
            <person name="Bills G.F."/>
            <person name="Liu X."/>
            <person name="An Z."/>
        </authorList>
    </citation>
    <scope>NUCLEOTIDE SEQUENCE [LARGE SCALE GENOMIC DNA]</scope>
    <source>
        <strain evidence="2">ATCC 20868 / MF5171</strain>
    </source>
</reference>
<proteinExistence type="predicted"/>
<dbReference type="GeneID" id="19470464"/>
<organism evidence="1 2">
    <name type="scientific">Glarea lozoyensis (strain ATCC 20868 / MF5171)</name>
    <dbReference type="NCBI Taxonomy" id="1116229"/>
    <lineage>
        <taxon>Eukaryota</taxon>
        <taxon>Fungi</taxon>
        <taxon>Dikarya</taxon>
        <taxon>Ascomycota</taxon>
        <taxon>Pezizomycotina</taxon>
        <taxon>Leotiomycetes</taxon>
        <taxon>Helotiales</taxon>
        <taxon>Helotiaceae</taxon>
        <taxon>Glarea</taxon>
    </lineage>
</organism>
<accession>S3CEE5</accession>
<gene>
    <name evidence="1" type="ORF">GLAREA_11423</name>
</gene>
<dbReference type="RefSeq" id="XP_008087757.1">
    <property type="nucleotide sequence ID" value="XM_008089566.1"/>
</dbReference>
<protein>
    <submittedName>
        <fullName evidence="1">Uncharacterized protein</fullName>
    </submittedName>
</protein>
<dbReference type="EMBL" id="KE145372">
    <property type="protein sequence ID" value="EPE24842.1"/>
    <property type="molecule type" value="Genomic_DNA"/>
</dbReference>
<name>S3CEE5_GLAL2</name>
<evidence type="ECO:0000313" key="2">
    <source>
        <dbReference type="Proteomes" id="UP000016922"/>
    </source>
</evidence>
<dbReference type="KEGG" id="glz:GLAREA_11423"/>